<feature type="binding site" evidence="9">
    <location>
        <begin position="191"/>
        <end position="192"/>
    </location>
    <ligand>
        <name>2-[(2R,5Z)-2-carboxy-4-methylthiazol-5(2H)-ylidene]ethyl phosphate</name>
        <dbReference type="ChEBI" id="CHEBI:62899"/>
    </ligand>
</feature>
<evidence type="ECO:0000256" key="10">
    <source>
        <dbReference type="RuleBase" id="RU003826"/>
    </source>
</evidence>
<evidence type="ECO:0000313" key="13">
    <source>
        <dbReference type="EMBL" id="HJB79828.1"/>
    </source>
</evidence>
<accession>A0A9D2MLB1</accession>
<dbReference type="FunFam" id="3.20.20.70:FF:000096">
    <property type="entry name" value="Thiamine-phosphate synthase"/>
    <property type="match status" value="1"/>
</dbReference>
<evidence type="ECO:0000256" key="11">
    <source>
        <dbReference type="RuleBase" id="RU004253"/>
    </source>
</evidence>
<comment type="pathway">
    <text evidence="1 9 11">Cofactor biosynthesis; thiamine diphosphate biosynthesis; thiamine phosphate from 4-amino-2-methyl-5-diphosphomethylpyrimidine and 4-methyl-5-(2-phosphoethyl)-thiazole: step 1/1.</text>
</comment>
<sequence>MKFTKDEIRRGMTLYAVTDRSWLGERTLAQVVEEVLKGGATFLQLREKELDQAAILAEAKEIQAIAGRYHVPFVINDSVDITLACDADGVHVGQTDLMGRDVRALIGPDKILGITANTVELAVAAERAGADYIGAGAVFGTTTKQNAKNLSLDTLKAICQAVSIPVVAIGGINAHNLPQLTGTGAAGAAVVSALFAQKDPEAAARHLRALADKMVASHG</sequence>
<evidence type="ECO:0000256" key="8">
    <source>
        <dbReference type="ARBA" id="ARBA00047883"/>
    </source>
</evidence>
<dbReference type="GO" id="GO:0000287">
    <property type="term" value="F:magnesium ion binding"/>
    <property type="evidence" value="ECO:0007669"/>
    <property type="project" value="UniProtKB-UniRule"/>
</dbReference>
<keyword evidence="3 9" id="KW-0479">Metal-binding</keyword>
<dbReference type="SUPFAM" id="SSF51391">
    <property type="entry name" value="Thiamin phosphate synthase"/>
    <property type="match status" value="1"/>
</dbReference>
<comment type="similarity">
    <text evidence="9 10">Belongs to the thiamine-phosphate synthase family.</text>
</comment>
<dbReference type="EC" id="2.5.1.3" evidence="9"/>
<comment type="catalytic activity">
    <reaction evidence="8 9 10">
        <text>2-[(2R,5Z)-2-carboxy-4-methylthiazol-5(2H)-ylidene]ethyl phosphate + 4-amino-2-methyl-5-(diphosphooxymethyl)pyrimidine + 2 H(+) = thiamine phosphate + CO2 + diphosphate</text>
        <dbReference type="Rhea" id="RHEA:47844"/>
        <dbReference type="ChEBI" id="CHEBI:15378"/>
        <dbReference type="ChEBI" id="CHEBI:16526"/>
        <dbReference type="ChEBI" id="CHEBI:33019"/>
        <dbReference type="ChEBI" id="CHEBI:37575"/>
        <dbReference type="ChEBI" id="CHEBI:57841"/>
        <dbReference type="ChEBI" id="CHEBI:62899"/>
        <dbReference type="EC" id="2.5.1.3"/>
    </reaction>
</comment>
<reference evidence="13" key="2">
    <citation type="submission" date="2021-04" db="EMBL/GenBank/DDBJ databases">
        <authorList>
            <person name="Gilroy R."/>
        </authorList>
    </citation>
    <scope>NUCLEOTIDE SEQUENCE</scope>
    <source>
        <strain evidence="13">CHK192-8294</strain>
    </source>
</reference>
<dbReference type="NCBIfam" id="TIGR00693">
    <property type="entry name" value="thiE"/>
    <property type="match status" value="1"/>
</dbReference>
<feature type="binding site" evidence="9">
    <location>
        <position position="115"/>
    </location>
    <ligand>
        <name>4-amino-2-methyl-5-(diphosphooxymethyl)pyrimidine</name>
        <dbReference type="ChEBI" id="CHEBI:57841"/>
    </ligand>
</feature>
<dbReference type="InterPro" id="IPR034291">
    <property type="entry name" value="TMP_synthase"/>
</dbReference>
<dbReference type="PANTHER" id="PTHR20857:SF15">
    <property type="entry name" value="THIAMINE-PHOSPHATE SYNTHASE"/>
    <property type="match status" value="1"/>
</dbReference>
<gene>
    <name evidence="9 13" type="primary">thiE</name>
    <name evidence="13" type="ORF">H9712_02475</name>
</gene>
<keyword evidence="2 9" id="KW-0808">Transferase</keyword>
<dbReference type="GO" id="GO:0009229">
    <property type="term" value="P:thiamine diphosphate biosynthetic process"/>
    <property type="evidence" value="ECO:0007669"/>
    <property type="project" value="UniProtKB-UniRule"/>
</dbReference>
<feature type="binding site" evidence="9">
    <location>
        <begin position="141"/>
        <end position="143"/>
    </location>
    <ligand>
        <name>2-[(2R,5Z)-2-carboxy-4-methylthiazol-5(2H)-ylidene]ethyl phosphate</name>
        <dbReference type="ChEBI" id="CHEBI:62899"/>
    </ligand>
</feature>
<name>A0A9D2MLB1_9FIRM</name>
<dbReference type="GO" id="GO:0005737">
    <property type="term" value="C:cytoplasm"/>
    <property type="evidence" value="ECO:0007669"/>
    <property type="project" value="TreeGrafter"/>
</dbReference>
<feature type="binding site" evidence="9">
    <location>
        <position position="76"/>
    </location>
    <ligand>
        <name>4-amino-2-methyl-5-(diphosphooxymethyl)pyrimidine</name>
        <dbReference type="ChEBI" id="CHEBI:57841"/>
    </ligand>
</feature>
<dbReference type="Pfam" id="PF02581">
    <property type="entry name" value="TMP-TENI"/>
    <property type="match status" value="1"/>
</dbReference>
<feature type="binding site" evidence="9">
    <location>
        <begin position="44"/>
        <end position="48"/>
    </location>
    <ligand>
        <name>4-amino-2-methyl-5-(diphosphooxymethyl)pyrimidine</name>
        <dbReference type="ChEBI" id="CHEBI:57841"/>
    </ligand>
</feature>
<feature type="binding site" evidence="9">
    <location>
        <position position="171"/>
    </location>
    <ligand>
        <name>2-[(2R,5Z)-2-carboxy-4-methylthiazol-5(2H)-ylidene]ethyl phosphate</name>
        <dbReference type="ChEBI" id="CHEBI:62899"/>
    </ligand>
</feature>
<evidence type="ECO:0000256" key="7">
    <source>
        <dbReference type="ARBA" id="ARBA00047851"/>
    </source>
</evidence>
<dbReference type="InterPro" id="IPR013785">
    <property type="entry name" value="Aldolase_TIM"/>
</dbReference>
<keyword evidence="5 9" id="KW-0784">Thiamine biosynthesis</keyword>
<evidence type="ECO:0000256" key="3">
    <source>
        <dbReference type="ARBA" id="ARBA00022723"/>
    </source>
</evidence>
<dbReference type="HAMAP" id="MF_00097">
    <property type="entry name" value="TMP_synthase"/>
    <property type="match status" value="1"/>
</dbReference>
<dbReference type="GO" id="GO:0004789">
    <property type="term" value="F:thiamine-phosphate diphosphorylase activity"/>
    <property type="evidence" value="ECO:0007669"/>
    <property type="project" value="UniProtKB-UniRule"/>
</dbReference>
<feature type="domain" description="Thiamine phosphate synthase/TenI" evidence="12">
    <location>
        <begin position="14"/>
        <end position="194"/>
    </location>
</feature>
<reference evidence="13" key="1">
    <citation type="journal article" date="2021" name="PeerJ">
        <title>Extensive microbial diversity within the chicken gut microbiome revealed by metagenomics and culture.</title>
        <authorList>
            <person name="Gilroy R."/>
            <person name="Ravi A."/>
            <person name="Getino M."/>
            <person name="Pursley I."/>
            <person name="Horton D.L."/>
            <person name="Alikhan N.F."/>
            <person name="Baker D."/>
            <person name="Gharbi K."/>
            <person name="Hall N."/>
            <person name="Watson M."/>
            <person name="Adriaenssens E.M."/>
            <person name="Foster-Nyarko E."/>
            <person name="Jarju S."/>
            <person name="Secka A."/>
            <person name="Antonio M."/>
            <person name="Oren A."/>
            <person name="Chaudhuri R.R."/>
            <person name="La Ragione R."/>
            <person name="Hildebrand F."/>
            <person name="Pallen M.J."/>
        </authorList>
    </citation>
    <scope>NUCLEOTIDE SEQUENCE</scope>
    <source>
        <strain evidence="13">CHK192-8294</strain>
    </source>
</reference>
<feature type="binding site" evidence="9">
    <location>
        <position position="96"/>
    </location>
    <ligand>
        <name>Mg(2+)</name>
        <dbReference type="ChEBI" id="CHEBI:18420"/>
    </ligand>
</feature>
<dbReference type="Gene3D" id="3.20.20.70">
    <property type="entry name" value="Aldolase class I"/>
    <property type="match status" value="1"/>
</dbReference>
<dbReference type="Proteomes" id="UP000823921">
    <property type="component" value="Unassembled WGS sequence"/>
</dbReference>
<organism evidence="13 14">
    <name type="scientific">Candidatus Flavonifractor intestinigallinarum</name>
    <dbReference type="NCBI Taxonomy" id="2838586"/>
    <lineage>
        <taxon>Bacteria</taxon>
        <taxon>Bacillati</taxon>
        <taxon>Bacillota</taxon>
        <taxon>Clostridia</taxon>
        <taxon>Eubacteriales</taxon>
        <taxon>Oscillospiraceae</taxon>
        <taxon>Flavonifractor</taxon>
    </lineage>
</organism>
<dbReference type="CDD" id="cd00564">
    <property type="entry name" value="TMP_TenI"/>
    <property type="match status" value="1"/>
</dbReference>
<dbReference type="AlphaFoldDB" id="A0A9D2MLB1"/>
<evidence type="ECO:0000256" key="9">
    <source>
        <dbReference type="HAMAP-Rule" id="MF_00097"/>
    </source>
</evidence>
<comment type="caution">
    <text evidence="13">The sequence shown here is derived from an EMBL/GenBank/DDBJ whole genome shotgun (WGS) entry which is preliminary data.</text>
</comment>
<comment type="catalytic activity">
    <reaction evidence="7 9 10">
        <text>2-(2-carboxy-4-methylthiazol-5-yl)ethyl phosphate + 4-amino-2-methyl-5-(diphosphooxymethyl)pyrimidine + 2 H(+) = thiamine phosphate + CO2 + diphosphate</text>
        <dbReference type="Rhea" id="RHEA:47848"/>
        <dbReference type="ChEBI" id="CHEBI:15378"/>
        <dbReference type="ChEBI" id="CHEBI:16526"/>
        <dbReference type="ChEBI" id="CHEBI:33019"/>
        <dbReference type="ChEBI" id="CHEBI:37575"/>
        <dbReference type="ChEBI" id="CHEBI:57841"/>
        <dbReference type="ChEBI" id="CHEBI:62890"/>
        <dbReference type="EC" id="2.5.1.3"/>
    </reaction>
</comment>
<evidence type="ECO:0000256" key="5">
    <source>
        <dbReference type="ARBA" id="ARBA00022977"/>
    </source>
</evidence>
<feature type="binding site" evidence="9">
    <location>
        <position position="77"/>
    </location>
    <ligand>
        <name>Mg(2+)</name>
        <dbReference type="ChEBI" id="CHEBI:18420"/>
    </ligand>
</feature>
<comment type="function">
    <text evidence="9">Condenses 4-methyl-5-(beta-hydroxyethyl)thiazole monophosphate (THZ-P) and 2-methyl-4-amino-5-hydroxymethyl pyrimidine pyrophosphate (HMP-PP) to form thiamine monophosphate (TMP).</text>
</comment>
<evidence type="ECO:0000256" key="6">
    <source>
        <dbReference type="ARBA" id="ARBA00047334"/>
    </source>
</evidence>
<dbReference type="InterPro" id="IPR036206">
    <property type="entry name" value="ThiamineP_synth_sf"/>
</dbReference>
<protein>
    <recommendedName>
        <fullName evidence="9">Thiamine-phosphate synthase</fullName>
        <shortName evidence="9">TP synthase</shortName>
        <shortName evidence="9">TPS</shortName>
        <ecNumber evidence="9">2.5.1.3</ecNumber>
    </recommendedName>
    <alternativeName>
        <fullName evidence="9">Thiamine-phosphate pyrophosphorylase</fullName>
        <shortName evidence="9">TMP pyrophosphorylase</shortName>
        <shortName evidence="9">TMP-PPase</shortName>
    </alternativeName>
</protein>
<proteinExistence type="inferred from homology"/>
<comment type="cofactor">
    <cofactor evidence="9">
        <name>Mg(2+)</name>
        <dbReference type="ChEBI" id="CHEBI:18420"/>
    </cofactor>
    <text evidence="9">Binds 1 Mg(2+) ion per subunit.</text>
</comment>
<evidence type="ECO:0000313" key="14">
    <source>
        <dbReference type="Proteomes" id="UP000823921"/>
    </source>
</evidence>
<keyword evidence="4 9" id="KW-0460">Magnesium</keyword>
<dbReference type="EMBL" id="DWXO01000024">
    <property type="protein sequence ID" value="HJB79828.1"/>
    <property type="molecule type" value="Genomic_DNA"/>
</dbReference>
<evidence type="ECO:0000256" key="1">
    <source>
        <dbReference type="ARBA" id="ARBA00005165"/>
    </source>
</evidence>
<comment type="catalytic activity">
    <reaction evidence="6 9 10">
        <text>4-methyl-5-(2-phosphooxyethyl)-thiazole + 4-amino-2-methyl-5-(diphosphooxymethyl)pyrimidine + H(+) = thiamine phosphate + diphosphate</text>
        <dbReference type="Rhea" id="RHEA:22328"/>
        <dbReference type="ChEBI" id="CHEBI:15378"/>
        <dbReference type="ChEBI" id="CHEBI:33019"/>
        <dbReference type="ChEBI" id="CHEBI:37575"/>
        <dbReference type="ChEBI" id="CHEBI:57841"/>
        <dbReference type="ChEBI" id="CHEBI:58296"/>
        <dbReference type="EC" id="2.5.1.3"/>
    </reaction>
</comment>
<evidence type="ECO:0000259" key="12">
    <source>
        <dbReference type="Pfam" id="PF02581"/>
    </source>
</evidence>
<dbReference type="PANTHER" id="PTHR20857">
    <property type="entry name" value="THIAMINE-PHOSPHATE PYROPHOSPHORYLASE"/>
    <property type="match status" value="1"/>
</dbReference>
<evidence type="ECO:0000256" key="2">
    <source>
        <dbReference type="ARBA" id="ARBA00022679"/>
    </source>
</evidence>
<dbReference type="GO" id="GO:0009228">
    <property type="term" value="P:thiamine biosynthetic process"/>
    <property type="evidence" value="ECO:0007669"/>
    <property type="project" value="UniProtKB-KW"/>
</dbReference>
<dbReference type="InterPro" id="IPR022998">
    <property type="entry name" value="ThiamineP_synth_TenI"/>
</dbReference>
<evidence type="ECO:0000256" key="4">
    <source>
        <dbReference type="ARBA" id="ARBA00022842"/>
    </source>
</evidence>
<feature type="binding site" evidence="9">
    <location>
        <position position="144"/>
    </location>
    <ligand>
        <name>4-amino-2-methyl-5-(diphosphooxymethyl)pyrimidine</name>
        <dbReference type="ChEBI" id="CHEBI:57841"/>
    </ligand>
</feature>